<sequence>MIIPLMSPGSESLDFFVYDIMGTMARDESLPSIDLGPASAGSDGWATSFSVDTTHRRFSRLSESIYQDAVFTLIPTITESNIIGPRLRFANALRLLTWLVSYLCSLLPLVVSSHAGRVDLGIIELLAALLAHSVFQ</sequence>
<name>A0A367LKC2_9HYPO</name>
<dbReference type="Proteomes" id="UP000253664">
    <property type="component" value="Unassembled WGS sequence"/>
</dbReference>
<evidence type="ECO:0000313" key="2">
    <source>
        <dbReference type="Proteomes" id="UP000253664"/>
    </source>
</evidence>
<proteinExistence type="predicted"/>
<reference evidence="1 2" key="1">
    <citation type="journal article" date="2015" name="BMC Genomics">
        <title>Insights from the genome of Ophiocordyceps polyrhachis-furcata to pathogenicity and host specificity in insect fungi.</title>
        <authorList>
            <person name="Wichadakul D."/>
            <person name="Kobmoo N."/>
            <person name="Ingsriswang S."/>
            <person name="Tangphatsornruang S."/>
            <person name="Chantasingh D."/>
            <person name="Luangsa-ard J.J."/>
            <person name="Eurwilaichitr L."/>
        </authorList>
    </citation>
    <scope>NUCLEOTIDE SEQUENCE [LARGE SCALE GENOMIC DNA]</scope>
    <source>
        <strain evidence="1 2">BCC 54312</strain>
    </source>
</reference>
<evidence type="ECO:0000313" key="1">
    <source>
        <dbReference type="EMBL" id="RCI14849.1"/>
    </source>
</evidence>
<organism evidence="1 2">
    <name type="scientific">Ophiocordyceps polyrhachis-furcata BCC 54312</name>
    <dbReference type="NCBI Taxonomy" id="1330021"/>
    <lineage>
        <taxon>Eukaryota</taxon>
        <taxon>Fungi</taxon>
        <taxon>Dikarya</taxon>
        <taxon>Ascomycota</taxon>
        <taxon>Pezizomycotina</taxon>
        <taxon>Sordariomycetes</taxon>
        <taxon>Hypocreomycetidae</taxon>
        <taxon>Hypocreales</taxon>
        <taxon>Ophiocordycipitaceae</taxon>
        <taxon>Ophiocordyceps</taxon>
    </lineage>
</organism>
<accession>A0A367LKC2</accession>
<comment type="caution">
    <text evidence="1">The sequence shown here is derived from an EMBL/GenBank/DDBJ whole genome shotgun (WGS) entry which is preliminary data.</text>
</comment>
<dbReference type="AlphaFoldDB" id="A0A367LKC2"/>
<gene>
    <name evidence="1" type="ORF">L249_6514</name>
</gene>
<keyword evidence="2" id="KW-1185">Reference proteome</keyword>
<dbReference type="EMBL" id="LKCN02000003">
    <property type="protein sequence ID" value="RCI14849.1"/>
    <property type="molecule type" value="Genomic_DNA"/>
</dbReference>
<protein>
    <submittedName>
        <fullName evidence="1">Uncharacterized protein</fullName>
    </submittedName>
</protein>